<evidence type="ECO:0000313" key="3">
    <source>
        <dbReference type="Proteomes" id="UP001054252"/>
    </source>
</evidence>
<reference evidence="2 3" key="1">
    <citation type="journal article" date="2021" name="Commun. Biol.">
        <title>The genome of Shorea leprosula (Dipterocarpaceae) highlights the ecological relevance of drought in aseasonal tropical rainforests.</title>
        <authorList>
            <person name="Ng K.K.S."/>
            <person name="Kobayashi M.J."/>
            <person name="Fawcett J.A."/>
            <person name="Hatakeyama M."/>
            <person name="Paape T."/>
            <person name="Ng C.H."/>
            <person name="Ang C.C."/>
            <person name="Tnah L.H."/>
            <person name="Lee C.T."/>
            <person name="Nishiyama T."/>
            <person name="Sese J."/>
            <person name="O'Brien M.J."/>
            <person name="Copetti D."/>
            <person name="Mohd Noor M.I."/>
            <person name="Ong R.C."/>
            <person name="Putra M."/>
            <person name="Sireger I.Z."/>
            <person name="Indrioko S."/>
            <person name="Kosugi Y."/>
            <person name="Izuno A."/>
            <person name="Isagi Y."/>
            <person name="Lee S.L."/>
            <person name="Shimizu K.K."/>
        </authorList>
    </citation>
    <scope>NUCLEOTIDE SEQUENCE [LARGE SCALE GENOMIC DNA]</scope>
    <source>
        <strain evidence="2">214</strain>
    </source>
</reference>
<feature type="compositionally biased region" description="Acidic residues" evidence="1">
    <location>
        <begin position="221"/>
        <end position="233"/>
    </location>
</feature>
<evidence type="ECO:0000313" key="2">
    <source>
        <dbReference type="EMBL" id="GKV27706.1"/>
    </source>
</evidence>
<evidence type="ECO:0000256" key="1">
    <source>
        <dbReference type="SAM" id="MobiDB-lite"/>
    </source>
</evidence>
<organism evidence="2 3">
    <name type="scientific">Rubroshorea leprosula</name>
    <dbReference type="NCBI Taxonomy" id="152421"/>
    <lineage>
        <taxon>Eukaryota</taxon>
        <taxon>Viridiplantae</taxon>
        <taxon>Streptophyta</taxon>
        <taxon>Embryophyta</taxon>
        <taxon>Tracheophyta</taxon>
        <taxon>Spermatophyta</taxon>
        <taxon>Magnoliopsida</taxon>
        <taxon>eudicotyledons</taxon>
        <taxon>Gunneridae</taxon>
        <taxon>Pentapetalae</taxon>
        <taxon>rosids</taxon>
        <taxon>malvids</taxon>
        <taxon>Malvales</taxon>
        <taxon>Dipterocarpaceae</taxon>
        <taxon>Rubroshorea</taxon>
    </lineage>
</organism>
<sequence>MASRRGGSKRKQIESSSAGGQAQEEGNLVDNALFVDDDAINRYNFFKNLAVLPCNCVKFSQLPQGDMRDIPEGRDDEFLDVNHALVRATIAPNCTKNQIKVGFLTPENRALQWIISRIIAQRKGSKSYVLASDLPWFDYLLNRKRVNLGRYIFRSIIKPYSPTTGLPHGALITRLAKRNNIDLTFFRFGTVPGGTTFTKASFEKMDCLFRNGIWIKKGEQEGDEEEGDTDQEMAEQGAEEHEDDNPRPF</sequence>
<feature type="region of interest" description="Disordered" evidence="1">
    <location>
        <begin position="1"/>
        <end position="23"/>
    </location>
</feature>
<dbReference type="Proteomes" id="UP001054252">
    <property type="component" value="Unassembled WGS sequence"/>
</dbReference>
<feature type="region of interest" description="Disordered" evidence="1">
    <location>
        <begin position="218"/>
        <end position="249"/>
    </location>
</feature>
<feature type="compositionally biased region" description="Basic residues" evidence="1">
    <location>
        <begin position="1"/>
        <end position="10"/>
    </location>
</feature>
<keyword evidence="3" id="KW-1185">Reference proteome</keyword>
<comment type="caution">
    <text evidence="2">The sequence shown here is derived from an EMBL/GenBank/DDBJ whole genome shotgun (WGS) entry which is preliminary data.</text>
</comment>
<protein>
    <submittedName>
        <fullName evidence="2">Uncharacterized protein</fullName>
    </submittedName>
</protein>
<dbReference type="EMBL" id="BPVZ01000076">
    <property type="protein sequence ID" value="GKV27706.1"/>
    <property type="molecule type" value="Genomic_DNA"/>
</dbReference>
<accession>A0AAV5KT21</accession>
<gene>
    <name evidence="2" type="ORF">SLEP1_g36843</name>
</gene>
<dbReference type="AlphaFoldDB" id="A0AAV5KT21"/>
<proteinExistence type="predicted"/>
<name>A0AAV5KT21_9ROSI</name>